<dbReference type="InterPro" id="IPR006026">
    <property type="entry name" value="Peptidase_Metallo"/>
</dbReference>
<dbReference type="InterPro" id="IPR021190">
    <property type="entry name" value="Pept_M10A"/>
</dbReference>
<evidence type="ECO:0000256" key="3">
    <source>
        <dbReference type="ARBA" id="ARBA00022723"/>
    </source>
</evidence>
<dbReference type="InterPro" id="IPR001818">
    <property type="entry name" value="Pept_M10_metallopeptidase"/>
</dbReference>
<dbReference type="InterPro" id="IPR024079">
    <property type="entry name" value="MetalloPept_cat_dom_sf"/>
</dbReference>
<evidence type="ECO:0000256" key="4">
    <source>
        <dbReference type="ARBA" id="ARBA00022729"/>
    </source>
</evidence>
<dbReference type="Pfam" id="PF01471">
    <property type="entry name" value="PG_binding_1"/>
    <property type="match status" value="1"/>
</dbReference>
<gene>
    <name evidence="10" type="ORF">SAMN05216353_10765</name>
</gene>
<evidence type="ECO:0000313" key="11">
    <source>
        <dbReference type="Proteomes" id="UP000198897"/>
    </source>
</evidence>
<comment type="cofactor">
    <cofactor evidence="1">
        <name>Zn(2+)</name>
        <dbReference type="ChEBI" id="CHEBI:29105"/>
    </cofactor>
</comment>
<keyword evidence="8" id="KW-0865">Zymogen</keyword>
<reference evidence="11" key="1">
    <citation type="submission" date="2016-10" db="EMBL/GenBank/DDBJ databases">
        <authorList>
            <person name="Varghese N."/>
            <person name="Submissions S."/>
        </authorList>
    </citation>
    <scope>NUCLEOTIDE SEQUENCE [LARGE SCALE GENOMIC DNA]</scope>
    <source>
        <strain evidence="11">FP5</strain>
    </source>
</reference>
<dbReference type="Pfam" id="PF00413">
    <property type="entry name" value="Peptidase_M10"/>
    <property type="match status" value="1"/>
</dbReference>
<evidence type="ECO:0000256" key="8">
    <source>
        <dbReference type="ARBA" id="ARBA00023145"/>
    </source>
</evidence>
<keyword evidence="4" id="KW-0732">Signal</keyword>
<evidence type="ECO:0000256" key="2">
    <source>
        <dbReference type="ARBA" id="ARBA00022670"/>
    </source>
</evidence>
<organism evidence="10 11">
    <name type="scientific">Halobacillus alkaliphilus</name>
    <dbReference type="NCBI Taxonomy" id="396056"/>
    <lineage>
        <taxon>Bacteria</taxon>
        <taxon>Bacillati</taxon>
        <taxon>Bacillota</taxon>
        <taxon>Bacilli</taxon>
        <taxon>Bacillales</taxon>
        <taxon>Bacillaceae</taxon>
        <taxon>Halobacillus</taxon>
    </lineage>
</organism>
<dbReference type="RefSeq" id="WP_089751181.1">
    <property type="nucleotide sequence ID" value="NZ_FOOG01000007.1"/>
</dbReference>
<dbReference type="InterPro" id="IPR021158">
    <property type="entry name" value="Pept_M10A_Zn_BS"/>
</dbReference>
<dbReference type="GO" id="GO:0030198">
    <property type="term" value="P:extracellular matrix organization"/>
    <property type="evidence" value="ECO:0007669"/>
    <property type="project" value="TreeGrafter"/>
</dbReference>
<keyword evidence="2" id="KW-0645">Protease</keyword>
<evidence type="ECO:0000256" key="7">
    <source>
        <dbReference type="ARBA" id="ARBA00023049"/>
    </source>
</evidence>
<accession>A0A1I2L4C6</accession>
<evidence type="ECO:0000256" key="6">
    <source>
        <dbReference type="ARBA" id="ARBA00022833"/>
    </source>
</evidence>
<proteinExistence type="predicted"/>
<dbReference type="AlphaFoldDB" id="A0A1I2L4C6"/>
<dbReference type="PANTHER" id="PTHR10201">
    <property type="entry name" value="MATRIX METALLOPROTEINASE"/>
    <property type="match status" value="1"/>
</dbReference>
<dbReference type="InterPro" id="IPR033739">
    <property type="entry name" value="M10A_MMP"/>
</dbReference>
<dbReference type="SUPFAM" id="SSF55486">
    <property type="entry name" value="Metalloproteases ('zincins'), catalytic domain"/>
    <property type="match status" value="1"/>
</dbReference>
<evidence type="ECO:0000256" key="1">
    <source>
        <dbReference type="ARBA" id="ARBA00001947"/>
    </source>
</evidence>
<name>A0A1I2L4C6_9BACI</name>
<keyword evidence="6" id="KW-0862">Zinc</keyword>
<dbReference type="PROSITE" id="PS00546">
    <property type="entry name" value="CYSTEINE_SWITCH"/>
    <property type="match status" value="1"/>
</dbReference>
<dbReference type="GO" id="GO:0030574">
    <property type="term" value="P:collagen catabolic process"/>
    <property type="evidence" value="ECO:0007669"/>
    <property type="project" value="TreeGrafter"/>
</dbReference>
<dbReference type="Proteomes" id="UP000198897">
    <property type="component" value="Unassembled WGS sequence"/>
</dbReference>
<dbReference type="CDD" id="cd04278">
    <property type="entry name" value="ZnMc_MMP"/>
    <property type="match status" value="1"/>
</dbReference>
<protein>
    <submittedName>
        <fullName evidence="10">Putative peptidoglycan binding domain-containing protein</fullName>
    </submittedName>
</protein>
<dbReference type="EMBL" id="FOOG01000007">
    <property type="protein sequence ID" value="SFF73369.1"/>
    <property type="molecule type" value="Genomic_DNA"/>
</dbReference>
<dbReference type="GO" id="GO:0031012">
    <property type="term" value="C:extracellular matrix"/>
    <property type="evidence" value="ECO:0007669"/>
    <property type="project" value="InterPro"/>
</dbReference>
<dbReference type="PANTHER" id="PTHR10201:SF323">
    <property type="entry name" value="MATRIX METALLOPROTEINASE-21"/>
    <property type="match status" value="1"/>
</dbReference>
<evidence type="ECO:0000256" key="5">
    <source>
        <dbReference type="ARBA" id="ARBA00022801"/>
    </source>
</evidence>
<dbReference type="SMART" id="SM00235">
    <property type="entry name" value="ZnMc"/>
    <property type="match status" value="1"/>
</dbReference>
<dbReference type="GO" id="GO:0004222">
    <property type="term" value="F:metalloendopeptidase activity"/>
    <property type="evidence" value="ECO:0007669"/>
    <property type="project" value="InterPro"/>
</dbReference>
<dbReference type="OrthoDB" id="2919733at2"/>
<sequence>MDKINSQFLSMGDQDRKVIYLKKYLKKFGYYHSCPCLEEAFCKHVDESVKDYQLYFGLSITGKLDEPTITQMQKPRCGLPDLLPGEDVREKVNDYSLSGGKWENTNIRYFFQNGTGDISGTREWDIMRQAMDRWAEVTPLTFTQVTTEAEADIRFLWATGSHGDDDPFDGFGNVLAHAFYPPPVNSRPTAGDVHFDNDEKWDTEDGGFWWWRRRDLLTVAIHEVGHALGLAHSTIGNAIMWPSYEGERRTLHSDDIEGIQALYGSPVRPAGSRFAEASMWALKSTGGYGTISIDLGRPRRFVAWGIITMMDSLSDLDRDNAVVAEVFQVDGIETWKAVSGGDHWGAAGNSSNVHQGAYVGFGQTITFRIRSMHPNDMEAYGVGSVMVLDE</sequence>
<dbReference type="InterPro" id="IPR036365">
    <property type="entry name" value="PGBD-like_sf"/>
</dbReference>
<dbReference type="GO" id="GO:0008270">
    <property type="term" value="F:zinc ion binding"/>
    <property type="evidence" value="ECO:0007669"/>
    <property type="project" value="InterPro"/>
</dbReference>
<keyword evidence="11" id="KW-1185">Reference proteome</keyword>
<feature type="domain" description="Peptidase metallopeptidase" evidence="9">
    <location>
        <begin position="98"/>
        <end position="265"/>
    </location>
</feature>
<dbReference type="SUPFAM" id="SSF47090">
    <property type="entry name" value="PGBD-like"/>
    <property type="match status" value="1"/>
</dbReference>
<dbReference type="InterPro" id="IPR002477">
    <property type="entry name" value="Peptidoglycan-bd-like"/>
</dbReference>
<evidence type="ECO:0000313" key="10">
    <source>
        <dbReference type="EMBL" id="SFF73369.1"/>
    </source>
</evidence>
<dbReference type="PRINTS" id="PR00138">
    <property type="entry name" value="MATRIXIN"/>
</dbReference>
<dbReference type="Gene3D" id="3.40.390.10">
    <property type="entry name" value="Collagenase (Catalytic Domain)"/>
    <property type="match status" value="1"/>
</dbReference>
<keyword evidence="7" id="KW-0482">Metalloprotease</keyword>
<keyword evidence="3" id="KW-0479">Metal-binding</keyword>
<keyword evidence="5" id="KW-0378">Hydrolase</keyword>
<dbReference type="GO" id="GO:0006508">
    <property type="term" value="P:proteolysis"/>
    <property type="evidence" value="ECO:0007669"/>
    <property type="project" value="UniProtKB-KW"/>
</dbReference>
<evidence type="ECO:0000259" key="9">
    <source>
        <dbReference type="SMART" id="SM00235"/>
    </source>
</evidence>